<dbReference type="OMA" id="HRRMFWR"/>
<name>E3M5A7_CAERE</name>
<reference evidence="2" key="1">
    <citation type="submission" date="2007-07" db="EMBL/GenBank/DDBJ databases">
        <title>PCAP assembly of the Caenorhabditis remanei genome.</title>
        <authorList>
            <consortium name="The Caenorhabditis remanei Sequencing Consortium"/>
            <person name="Wilson R.K."/>
        </authorList>
    </citation>
    <scope>NUCLEOTIDE SEQUENCE [LARGE SCALE GENOMIC DNA]</scope>
    <source>
        <strain evidence="2">PB4641</strain>
    </source>
</reference>
<evidence type="ECO:0000313" key="3">
    <source>
        <dbReference type="Proteomes" id="UP000008281"/>
    </source>
</evidence>
<dbReference type="FunCoup" id="E3M5A7">
    <property type="interactions" value="425"/>
</dbReference>
<evidence type="ECO:0000313" key="2">
    <source>
        <dbReference type="EMBL" id="EFO92196.1"/>
    </source>
</evidence>
<dbReference type="Proteomes" id="UP000008281">
    <property type="component" value="Unassembled WGS sequence"/>
</dbReference>
<dbReference type="HOGENOM" id="CLU_3052335_0_0_1"/>
<keyword evidence="1" id="KW-0732">Signal</keyword>
<proteinExistence type="predicted"/>
<feature type="chain" id="PRO_5003174315" evidence="1">
    <location>
        <begin position="25"/>
        <end position="56"/>
    </location>
</feature>
<sequence>MASLKFNIMLLLVLLCAFLQTADAQFWPPYGGFGYHCGFHCRRFHRRMFWRGLLWG</sequence>
<evidence type="ECO:0000256" key="1">
    <source>
        <dbReference type="SAM" id="SignalP"/>
    </source>
</evidence>
<keyword evidence="3" id="KW-1185">Reference proteome</keyword>
<dbReference type="EMBL" id="DS268425">
    <property type="protein sequence ID" value="EFO92196.1"/>
    <property type="molecule type" value="Genomic_DNA"/>
</dbReference>
<dbReference type="OrthoDB" id="10493523at2759"/>
<dbReference type="eggNOG" id="ENOG502R950">
    <property type="taxonomic scope" value="Eukaryota"/>
</dbReference>
<accession>E3M5A7</accession>
<gene>
    <name evidence="2" type="ORF">CRE_10877</name>
</gene>
<protein>
    <submittedName>
        <fullName evidence="2">Uncharacterized protein</fullName>
    </submittedName>
</protein>
<dbReference type="AlphaFoldDB" id="E3M5A7"/>
<organism evidence="3">
    <name type="scientific">Caenorhabditis remanei</name>
    <name type="common">Caenorhabditis vulgaris</name>
    <dbReference type="NCBI Taxonomy" id="31234"/>
    <lineage>
        <taxon>Eukaryota</taxon>
        <taxon>Metazoa</taxon>
        <taxon>Ecdysozoa</taxon>
        <taxon>Nematoda</taxon>
        <taxon>Chromadorea</taxon>
        <taxon>Rhabditida</taxon>
        <taxon>Rhabditina</taxon>
        <taxon>Rhabditomorpha</taxon>
        <taxon>Rhabditoidea</taxon>
        <taxon>Rhabditidae</taxon>
        <taxon>Peloderinae</taxon>
        <taxon>Caenorhabditis</taxon>
    </lineage>
</organism>
<feature type="signal peptide" evidence="1">
    <location>
        <begin position="1"/>
        <end position="24"/>
    </location>
</feature>
<dbReference type="InParanoid" id="E3M5A7"/>